<evidence type="ECO:0000313" key="2">
    <source>
        <dbReference type="EMBL" id="PTW47321.1"/>
    </source>
</evidence>
<gene>
    <name evidence="2" type="ORF">C8J25_10336</name>
</gene>
<reference evidence="2 3" key="1">
    <citation type="submission" date="2018-04" db="EMBL/GenBank/DDBJ databases">
        <title>Genomic Encyclopedia of Type Strains, Phase III (KMG-III): the genomes of soil and plant-associated and newly described type strains.</title>
        <authorList>
            <person name="Whitman W."/>
        </authorList>
    </citation>
    <scope>NUCLEOTIDE SEQUENCE [LARGE SCALE GENOMIC DNA]</scope>
    <source>
        <strain evidence="2 3">MA-olki</strain>
    </source>
</reference>
<dbReference type="AlphaFoldDB" id="A0A2T5U765"/>
<evidence type="ECO:0008006" key="4">
    <source>
        <dbReference type="Google" id="ProtNLM"/>
    </source>
</evidence>
<comment type="caution">
    <text evidence="2">The sequence shown here is derived from an EMBL/GenBank/DDBJ whole genome shotgun (WGS) entry which is preliminary data.</text>
</comment>
<evidence type="ECO:0000256" key="1">
    <source>
        <dbReference type="SAM" id="SignalP"/>
    </source>
</evidence>
<name>A0A2T5U765_9SPHN</name>
<accession>A0A2T5U765</accession>
<protein>
    <recommendedName>
        <fullName evidence="4">DUF4136 domain-containing protein</fullName>
    </recommendedName>
</protein>
<keyword evidence="1" id="KW-0732">Signal</keyword>
<feature type="chain" id="PRO_5015605096" description="DUF4136 domain-containing protein" evidence="1">
    <location>
        <begin position="20"/>
        <end position="178"/>
    </location>
</feature>
<dbReference type="Proteomes" id="UP000244013">
    <property type="component" value="Unassembled WGS sequence"/>
</dbReference>
<sequence length="178" mass="18649">MYLLLSTLAATLMQSPVAASVVKPGTIAIVAADSPTTSPAVTKTFTDAVQRTLLRTPFLPLPDANHSLYVAKVEVSQTQRGVVRSGNDRSDRPGVAAGFGGLSLTLPSGKDQLHGLIVTRLKVTVSLRRDSHVVWTGQATTVRASGTRTGDPSVVAAALSDALLTWFPRQLPGPLSVP</sequence>
<evidence type="ECO:0000313" key="3">
    <source>
        <dbReference type="Proteomes" id="UP000244013"/>
    </source>
</evidence>
<organism evidence="2 3">
    <name type="scientific">Sphingomonas faeni</name>
    <dbReference type="NCBI Taxonomy" id="185950"/>
    <lineage>
        <taxon>Bacteria</taxon>
        <taxon>Pseudomonadati</taxon>
        <taxon>Pseudomonadota</taxon>
        <taxon>Alphaproteobacteria</taxon>
        <taxon>Sphingomonadales</taxon>
        <taxon>Sphingomonadaceae</taxon>
        <taxon>Sphingomonas</taxon>
    </lineage>
</organism>
<feature type="signal peptide" evidence="1">
    <location>
        <begin position="1"/>
        <end position="19"/>
    </location>
</feature>
<proteinExistence type="predicted"/>
<dbReference type="EMBL" id="QAYE01000003">
    <property type="protein sequence ID" value="PTW47321.1"/>
    <property type="molecule type" value="Genomic_DNA"/>
</dbReference>